<keyword evidence="4" id="KW-1185">Reference proteome</keyword>
<dbReference type="Proteomes" id="UP000297647">
    <property type="component" value="Unassembled WGS sequence"/>
</dbReference>
<dbReference type="EMBL" id="SPSB01000004">
    <property type="protein sequence ID" value="TFV93553.1"/>
    <property type="molecule type" value="Genomic_DNA"/>
</dbReference>
<comment type="caution">
    <text evidence="3">The sequence shown here is derived from an EMBL/GenBank/DDBJ whole genome shotgun (WGS) entry which is preliminary data.</text>
</comment>
<evidence type="ECO:0000256" key="1">
    <source>
        <dbReference type="ARBA" id="ARBA00007435"/>
    </source>
</evidence>
<organism evidence="3 4">
    <name type="scientific">Algoriphagus kandeliae</name>
    <dbReference type="NCBI Taxonomy" id="2562278"/>
    <lineage>
        <taxon>Bacteria</taxon>
        <taxon>Pseudomonadati</taxon>
        <taxon>Bacteroidota</taxon>
        <taxon>Cytophagia</taxon>
        <taxon>Cytophagales</taxon>
        <taxon>Cyclobacteriaceae</taxon>
        <taxon>Algoriphagus</taxon>
    </lineage>
</organism>
<sequence>MEKGGAVYIKTNSNHTVLYTGVTSDLLRRVHEHKTGLNKNSFTSKYKITKLVFYESFHSVEEAINREKQIKGGNRKKKESLINIINPEWKDLWDEIREW</sequence>
<proteinExistence type="inferred from homology"/>
<dbReference type="Gene3D" id="3.40.1440.10">
    <property type="entry name" value="GIY-YIG endonuclease"/>
    <property type="match status" value="1"/>
</dbReference>
<dbReference type="CDD" id="cd10448">
    <property type="entry name" value="GIY-YIG_unchar_3"/>
    <property type="match status" value="1"/>
</dbReference>
<evidence type="ECO:0000313" key="4">
    <source>
        <dbReference type="Proteomes" id="UP000297647"/>
    </source>
</evidence>
<protein>
    <submittedName>
        <fullName evidence="3">GIY-YIG nuclease family protein</fullName>
    </submittedName>
</protein>
<dbReference type="PANTHER" id="PTHR34477">
    <property type="entry name" value="UPF0213 PROTEIN YHBQ"/>
    <property type="match status" value="1"/>
</dbReference>
<dbReference type="PANTHER" id="PTHR34477:SF5">
    <property type="entry name" value="BSL5627 PROTEIN"/>
    <property type="match status" value="1"/>
</dbReference>
<name>A0A4Y9QRB4_9BACT</name>
<evidence type="ECO:0000259" key="2">
    <source>
        <dbReference type="PROSITE" id="PS50164"/>
    </source>
</evidence>
<dbReference type="RefSeq" id="WP_135075929.1">
    <property type="nucleotide sequence ID" value="NZ_SPSB01000004.1"/>
</dbReference>
<feature type="domain" description="GIY-YIG" evidence="2">
    <location>
        <begin position="3"/>
        <end position="80"/>
    </location>
</feature>
<dbReference type="Pfam" id="PF01541">
    <property type="entry name" value="GIY-YIG"/>
    <property type="match status" value="1"/>
</dbReference>
<dbReference type="InterPro" id="IPR000305">
    <property type="entry name" value="GIY-YIG_endonuc"/>
</dbReference>
<dbReference type="InterPro" id="IPR050190">
    <property type="entry name" value="UPF0213_domain"/>
</dbReference>
<dbReference type="SUPFAM" id="SSF82771">
    <property type="entry name" value="GIY-YIG endonuclease"/>
    <property type="match status" value="1"/>
</dbReference>
<gene>
    <name evidence="3" type="ORF">E4S40_15005</name>
</gene>
<reference evidence="3 4" key="1">
    <citation type="submission" date="2019-03" db="EMBL/GenBank/DDBJ databases">
        <title>Algoriphagus sp. nov, a new strain isolated from root system soil of mangrove plant Kandelia.</title>
        <authorList>
            <person name="Yin Q."/>
            <person name="Wang K."/>
            <person name="Song Z."/>
        </authorList>
    </citation>
    <scope>NUCLEOTIDE SEQUENCE [LARGE SCALE GENOMIC DNA]</scope>
    <source>
        <strain evidence="3 4">XY-J91</strain>
    </source>
</reference>
<dbReference type="PROSITE" id="PS50164">
    <property type="entry name" value="GIY_YIG"/>
    <property type="match status" value="1"/>
</dbReference>
<dbReference type="OrthoDB" id="1495241at2"/>
<dbReference type="InterPro" id="IPR035901">
    <property type="entry name" value="GIY-YIG_endonuc_sf"/>
</dbReference>
<accession>A0A4Y9QRB4</accession>
<dbReference type="AlphaFoldDB" id="A0A4Y9QRB4"/>
<evidence type="ECO:0000313" key="3">
    <source>
        <dbReference type="EMBL" id="TFV93553.1"/>
    </source>
</evidence>
<comment type="similarity">
    <text evidence="1">Belongs to the UPF0213 family.</text>
</comment>